<dbReference type="Proteomes" id="UP001378592">
    <property type="component" value="Unassembled WGS sequence"/>
</dbReference>
<dbReference type="AlphaFoldDB" id="A0AAN9YUX2"/>
<dbReference type="PANTHER" id="PTHR10009">
    <property type="entry name" value="PROTEIN YELLOW-RELATED"/>
    <property type="match status" value="1"/>
</dbReference>
<dbReference type="SUPFAM" id="SSF101898">
    <property type="entry name" value="NHL repeat"/>
    <property type="match status" value="1"/>
</dbReference>
<feature type="chain" id="PRO_5042855652" description="Protein yellow" evidence="5">
    <location>
        <begin position="21"/>
        <end position="464"/>
    </location>
</feature>
<dbReference type="Pfam" id="PF03022">
    <property type="entry name" value="MRJP"/>
    <property type="match status" value="1"/>
</dbReference>
<keyword evidence="5" id="KW-0732">Signal</keyword>
<feature type="signal peptide" evidence="5">
    <location>
        <begin position="1"/>
        <end position="20"/>
    </location>
</feature>
<protein>
    <recommendedName>
        <fullName evidence="8">Protein yellow</fullName>
    </recommendedName>
</protein>
<evidence type="ECO:0000256" key="3">
    <source>
        <dbReference type="ARBA" id="ARBA00022525"/>
    </source>
</evidence>
<evidence type="ECO:0000313" key="6">
    <source>
        <dbReference type="EMBL" id="KAK7790280.1"/>
    </source>
</evidence>
<evidence type="ECO:0000256" key="1">
    <source>
        <dbReference type="ARBA" id="ARBA00004613"/>
    </source>
</evidence>
<sequence>MRVGALLLVVLAVCGAGARAALREAFSWRQLDFAWPSPAAKEHALATGAFRPEASVPVGLEVWGQRVFVTVPRWATGVPASLTVFPVNASSDSPVLSPYPDWASHNTSAPAWGQLPSRVVSPFRLRADSCGRLWVLDTGRADVLGDAQQLAPAALLVFDLRTDQLLRRYEVPRDQLMDSSFLVNLAVDVSPTGCEDTYAYLADMGSYALIVYSWAGNESWRVTHNYFLSHPLQGEFRVAGTRFQWPDGIFGLALSKANRYNHRTLYFHAFASTSEFQVSTEILQNKTRALNSFHEFHLVGDRGPNTQSCASFMDEESGIAFYTQVNLDAITCWNSRTRPHYEPTTIGLVAQDNRTLVFPNDVKVDADGNVWVLTDRLALFLYSSLDPKDVNFRILTATVQEAVNGTICDPAYSGPEPKLENHPLESRFGGGSLCDRSAATTPAAVAAALAPLLALALWGRRDAC</sequence>
<accession>A0AAN9YUX2</accession>
<organism evidence="6 7">
    <name type="scientific">Gryllus longicercus</name>
    <dbReference type="NCBI Taxonomy" id="2509291"/>
    <lineage>
        <taxon>Eukaryota</taxon>
        <taxon>Metazoa</taxon>
        <taxon>Ecdysozoa</taxon>
        <taxon>Arthropoda</taxon>
        <taxon>Hexapoda</taxon>
        <taxon>Insecta</taxon>
        <taxon>Pterygota</taxon>
        <taxon>Neoptera</taxon>
        <taxon>Polyneoptera</taxon>
        <taxon>Orthoptera</taxon>
        <taxon>Ensifera</taxon>
        <taxon>Gryllidea</taxon>
        <taxon>Grylloidea</taxon>
        <taxon>Gryllidae</taxon>
        <taxon>Gryllinae</taxon>
        <taxon>Gryllus</taxon>
    </lineage>
</organism>
<keyword evidence="4" id="KW-1133">Transmembrane helix</keyword>
<keyword evidence="4" id="KW-0812">Transmembrane</keyword>
<evidence type="ECO:0000256" key="2">
    <source>
        <dbReference type="ARBA" id="ARBA00009127"/>
    </source>
</evidence>
<comment type="similarity">
    <text evidence="2">Belongs to the major royal jelly protein family.</text>
</comment>
<evidence type="ECO:0008006" key="8">
    <source>
        <dbReference type="Google" id="ProtNLM"/>
    </source>
</evidence>
<dbReference type="GO" id="GO:0005576">
    <property type="term" value="C:extracellular region"/>
    <property type="evidence" value="ECO:0007669"/>
    <property type="project" value="UniProtKB-SubCell"/>
</dbReference>
<keyword evidence="3" id="KW-0964">Secreted</keyword>
<evidence type="ECO:0000256" key="4">
    <source>
        <dbReference type="SAM" id="Phobius"/>
    </source>
</evidence>
<feature type="transmembrane region" description="Helical" evidence="4">
    <location>
        <begin position="439"/>
        <end position="458"/>
    </location>
</feature>
<name>A0AAN9YUX2_9ORTH</name>
<dbReference type="InterPro" id="IPR011042">
    <property type="entry name" value="6-blade_b-propeller_TolB-like"/>
</dbReference>
<comment type="subcellular location">
    <subcellularLocation>
        <location evidence="1">Secreted</location>
    </subcellularLocation>
</comment>
<proteinExistence type="inferred from homology"/>
<dbReference type="Gene3D" id="2.120.10.30">
    <property type="entry name" value="TolB, C-terminal domain"/>
    <property type="match status" value="1"/>
</dbReference>
<dbReference type="EMBL" id="JAZDUA010000649">
    <property type="protein sequence ID" value="KAK7790280.1"/>
    <property type="molecule type" value="Genomic_DNA"/>
</dbReference>
<evidence type="ECO:0000256" key="5">
    <source>
        <dbReference type="SAM" id="SignalP"/>
    </source>
</evidence>
<comment type="caution">
    <text evidence="6">The sequence shown here is derived from an EMBL/GenBank/DDBJ whole genome shotgun (WGS) entry which is preliminary data.</text>
</comment>
<keyword evidence="4" id="KW-0472">Membrane</keyword>
<dbReference type="InterPro" id="IPR017996">
    <property type="entry name" value="MRJP/yellow-related"/>
</dbReference>
<gene>
    <name evidence="6" type="ORF">R5R35_012645</name>
</gene>
<reference evidence="6 7" key="1">
    <citation type="submission" date="2024-03" db="EMBL/GenBank/DDBJ databases">
        <title>The genome assembly and annotation of the cricket Gryllus longicercus Weissman &amp; Gray.</title>
        <authorList>
            <person name="Szrajer S."/>
            <person name="Gray D."/>
            <person name="Ylla G."/>
        </authorList>
    </citation>
    <scope>NUCLEOTIDE SEQUENCE [LARGE SCALE GENOMIC DNA]</scope>
    <source>
        <strain evidence="6">DAG 2021-001</strain>
        <tissue evidence="6">Whole body minus gut</tissue>
    </source>
</reference>
<evidence type="ECO:0000313" key="7">
    <source>
        <dbReference type="Proteomes" id="UP001378592"/>
    </source>
</evidence>
<dbReference type="PANTHER" id="PTHR10009:SF18">
    <property type="entry name" value="PROTEIN YELLOW-LIKE PROTEIN"/>
    <property type="match status" value="1"/>
</dbReference>
<keyword evidence="7" id="KW-1185">Reference proteome</keyword>